<keyword evidence="3" id="KW-1185">Reference proteome</keyword>
<dbReference type="EMBL" id="FWWU01000008">
    <property type="protein sequence ID" value="SMB85775.1"/>
    <property type="molecule type" value="Genomic_DNA"/>
</dbReference>
<sequence length="108" mass="11643">MSSHARFISDRQTHAMSGITSVTQMVDRPYIRTPILLGIIAVICFIAGAALVGGLFILGALWSWFGYQTKYTVVIRTSAGEIKALTDANGERVGKIIAALNDAIVFRG</sequence>
<dbReference type="AlphaFoldDB" id="A0A1W1UX87"/>
<evidence type="ECO:0000256" key="1">
    <source>
        <dbReference type="SAM" id="Phobius"/>
    </source>
</evidence>
<dbReference type="Proteomes" id="UP000192582">
    <property type="component" value="Unassembled WGS sequence"/>
</dbReference>
<dbReference type="Pfam" id="PF19744">
    <property type="entry name" value="DUF6232"/>
    <property type="match status" value="1"/>
</dbReference>
<accession>A0A1W1UX87</accession>
<organism evidence="2 3">
    <name type="scientific">Deinococcus hopiensis KR-140</name>
    <dbReference type="NCBI Taxonomy" id="695939"/>
    <lineage>
        <taxon>Bacteria</taxon>
        <taxon>Thermotogati</taxon>
        <taxon>Deinococcota</taxon>
        <taxon>Deinococci</taxon>
        <taxon>Deinococcales</taxon>
        <taxon>Deinococcaceae</taxon>
        <taxon>Deinococcus</taxon>
    </lineage>
</organism>
<proteinExistence type="predicted"/>
<evidence type="ECO:0000313" key="2">
    <source>
        <dbReference type="EMBL" id="SMB85775.1"/>
    </source>
</evidence>
<name>A0A1W1UX87_9DEIO</name>
<feature type="transmembrane region" description="Helical" evidence="1">
    <location>
        <begin position="35"/>
        <end position="65"/>
    </location>
</feature>
<reference evidence="2 3" key="1">
    <citation type="submission" date="2017-04" db="EMBL/GenBank/DDBJ databases">
        <authorList>
            <person name="Afonso C.L."/>
            <person name="Miller P.J."/>
            <person name="Scott M.A."/>
            <person name="Spackman E."/>
            <person name="Goraichik I."/>
            <person name="Dimitrov K.M."/>
            <person name="Suarez D.L."/>
            <person name="Swayne D.E."/>
        </authorList>
    </citation>
    <scope>NUCLEOTIDE SEQUENCE [LARGE SCALE GENOMIC DNA]</scope>
    <source>
        <strain evidence="2 3">KR-140</strain>
    </source>
</reference>
<evidence type="ECO:0000313" key="3">
    <source>
        <dbReference type="Proteomes" id="UP000192582"/>
    </source>
</evidence>
<keyword evidence="1" id="KW-1133">Transmembrane helix</keyword>
<keyword evidence="1" id="KW-0472">Membrane</keyword>
<gene>
    <name evidence="2" type="ORF">SAMN00790413_03536</name>
</gene>
<dbReference type="InterPro" id="IPR045629">
    <property type="entry name" value="DUF6232"/>
</dbReference>
<keyword evidence="1" id="KW-0812">Transmembrane</keyword>
<protein>
    <submittedName>
        <fullName evidence="2">Uncharacterized protein</fullName>
    </submittedName>
</protein>